<proteinExistence type="inferred from homology"/>
<dbReference type="Gene3D" id="3.40.190.10">
    <property type="entry name" value="Periplasmic binding protein-like II"/>
    <property type="match status" value="1"/>
</dbReference>
<evidence type="ECO:0000313" key="6">
    <source>
        <dbReference type="EMBL" id="GAA1653879.1"/>
    </source>
</evidence>
<dbReference type="SUPFAM" id="SSF53850">
    <property type="entry name" value="Periplasmic binding protein-like II"/>
    <property type="match status" value="1"/>
</dbReference>
<dbReference type="RefSeq" id="WP_344114738.1">
    <property type="nucleotide sequence ID" value="NZ_BAAANE010000009.1"/>
</dbReference>
<feature type="chain" id="PRO_5046928418" evidence="5">
    <location>
        <begin position="26"/>
        <end position="460"/>
    </location>
</feature>
<keyword evidence="3" id="KW-0813">Transport</keyword>
<dbReference type="PANTHER" id="PTHR43649:SF31">
    <property type="entry name" value="SN-GLYCEROL-3-PHOSPHATE-BINDING PERIPLASMIC PROTEIN UGPB"/>
    <property type="match status" value="1"/>
</dbReference>
<sequence length="460" mass="49403">MTTFRQRIRTAAVALLTVSALTACGGAGGGSANGTIEYWLWDSAQQPGYQKCADAFEKANPGLRIHISQYGWDAYWSKLTAGFIADTAPDVFTDHLAKFAQYVDLKVLRPLDDLGPTSDIKDGDYQQGLAQLWKGQDGKRYGAPKDWDTIAIFYDGAALKKAGVDPAQLQNLNWNPQDGGTFEKLVAHLTIDAKGVHGDEPGFDKKNVKTHGLASEGSGGGGWGQTQWSAFTGSAGWQATDKNPWGTRFNLDRPELQDTLSWYFGLVQKGYMPSYEEIGGANAIGTDKQIQSGTAAMGLSGSWMISTFSKLTDAGGKKLDIGIAPTPIGPTGKRASMFNGLADSVTTLSKQPESAAKWVKYLSGAECQNIIGQSGVVFPARPAGTDLAIAYNKNERKLDVTPFTQQVEQKTTFLFPVTTNAADIAALMAPRMDAVYIGSSPTTSLTKLNGQLNELFKVAQ</sequence>
<dbReference type="InterPro" id="IPR006059">
    <property type="entry name" value="SBP"/>
</dbReference>
<reference evidence="6 7" key="1">
    <citation type="journal article" date="2019" name="Int. J. Syst. Evol. Microbiol.">
        <title>The Global Catalogue of Microorganisms (GCM) 10K type strain sequencing project: providing services to taxonomists for standard genome sequencing and annotation.</title>
        <authorList>
            <consortium name="The Broad Institute Genomics Platform"/>
            <consortium name="The Broad Institute Genome Sequencing Center for Infectious Disease"/>
            <person name="Wu L."/>
            <person name="Ma J."/>
        </authorList>
    </citation>
    <scope>NUCLEOTIDE SEQUENCE [LARGE SCALE GENOMIC DNA]</scope>
    <source>
        <strain evidence="6 7">JCM 14306</strain>
    </source>
</reference>
<dbReference type="Proteomes" id="UP001501319">
    <property type="component" value="Unassembled WGS sequence"/>
</dbReference>
<comment type="subcellular location">
    <subcellularLocation>
        <location evidence="1">Cell envelope</location>
    </subcellularLocation>
</comment>
<name>A0ABN2FNE5_9ACTN</name>
<keyword evidence="4 5" id="KW-0732">Signal</keyword>
<evidence type="ECO:0000256" key="4">
    <source>
        <dbReference type="ARBA" id="ARBA00022729"/>
    </source>
</evidence>
<dbReference type="InterPro" id="IPR050490">
    <property type="entry name" value="Bact_solute-bd_prot1"/>
</dbReference>
<feature type="signal peptide" evidence="5">
    <location>
        <begin position="1"/>
        <end position="25"/>
    </location>
</feature>
<comment type="similarity">
    <text evidence="2">Belongs to the bacterial solute-binding protein 1 family.</text>
</comment>
<protein>
    <submittedName>
        <fullName evidence="6">Sugar ABC transporter substrate-binding protein</fullName>
    </submittedName>
</protein>
<evidence type="ECO:0000256" key="1">
    <source>
        <dbReference type="ARBA" id="ARBA00004196"/>
    </source>
</evidence>
<evidence type="ECO:0000256" key="5">
    <source>
        <dbReference type="SAM" id="SignalP"/>
    </source>
</evidence>
<dbReference type="Pfam" id="PF13416">
    <property type="entry name" value="SBP_bac_8"/>
    <property type="match status" value="1"/>
</dbReference>
<keyword evidence="7" id="KW-1185">Reference proteome</keyword>
<dbReference type="EMBL" id="BAAANE010000009">
    <property type="protein sequence ID" value="GAA1653879.1"/>
    <property type="molecule type" value="Genomic_DNA"/>
</dbReference>
<evidence type="ECO:0000256" key="3">
    <source>
        <dbReference type="ARBA" id="ARBA00022448"/>
    </source>
</evidence>
<gene>
    <name evidence="6" type="ORF">GCM10009744_52560</name>
</gene>
<evidence type="ECO:0000256" key="2">
    <source>
        <dbReference type="ARBA" id="ARBA00008520"/>
    </source>
</evidence>
<comment type="caution">
    <text evidence="6">The sequence shown here is derived from an EMBL/GenBank/DDBJ whole genome shotgun (WGS) entry which is preliminary data.</text>
</comment>
<dbReference type="PROSITE" id="PS51257">
    <property type="entry name" value="PROKAR_LIPOPROTEIN"/>
    <property type="match status" value="1"/>
</dbReference>
<organism evidence="6 7">
    <name type="scientific">Kribbella alba</name>
    <dbReference type="NCBI Taxonomy" id="190197"/>
    <lineage>
        <taxon>Bacteria</taxon>
        <taxon>Bacillati</taxon>
        <taxon>Actinomycetota</taxon>
        <taxon>Actinomycetes</taxon>
        <taxon>Propionibacteriales</taxon>
        <taxon>Kribbellaceae</taxon>
        <taxon>Kribbella</taxon>
    </lineage>
</organism>
<dbReference type="CDD" id="cd13585">
    <property type="entry name" value="PBP2_TMBP_like"/>
    <property type="match status" value="1"/>
</dbReference>
<dbReference type="PANTHER" id="PTHR43649">
    <property type="entry name" value="ARABINOSE-BINDING PROTEIN-RELATED"/>
    <property type="match status" value="1"/>
</dbReference>
<accession>A0ABN2FNE5</accession>
<evidence type="ECO:0000313" key="7">
    <source>
        <dbReference type="Proteomes" id="UP001501319"/>
    </source>
</evidence>